<evidence type="ECO:0000313" key="1">
    <source>
        <dbReference type="EMBL" id="PWN47999.1"/>
    </source>
</evidence>
<gene>
    <name evidence="1" type="ORF">IE53DRAFT_400868</name>
</gene>
<sequence length="301" mass="32098">MSAPTTSTASLMLHSLFGVKGKRILVTGGGSGLGSYMALGFAINGAKVYIVGRREEKLRQVVNDFDQRKKEAGSDGSISYIAGDLSSKEGIKKIVEAYEAKEPYLDVLVSNAGILRDGPHKDVDKNDKDNIQKALWDDEWDSWSDTLNVNTTSVFFTSVAFTPALSRASPQTMREAGPCIIVTTSIAAWSKSRDLPASHSYGVSKLGAEKVANVLNARLMPFKIRVNTLAPGLFPSEMTAATPEAMAEKLGDGMKRIPMERPGSCEDIAGAALFLASRAGAYLSGATLTIDGGRLQIMSAA</sequence>
<proteinExistence type="predicted"/>
<reference evidence="1 2" key="1">
    <citation type="journal article" date="2018" name="Mol. Biol. Evol.">
        <title>Broad Genomic Sampling Reveals a Smut Pathogenic Ancestry of the Fungal Clade Ustilaginomycotina.</title>
        <authorList>
            <person name="Kijpornyongpan T."/>
            <person name="Mondo S.J."/>
            <person name="Barry K."/>
            <person name="Sandor L."/>
            <person name="Lee J."/>
            <person name="Lipzen A."/>
            <person name="Pangilinan J."/>
            <person name="LaButti K."/>
            <person name="Hainaut M."/>
            <person name="Henrissat B."/>
            <person name="Grigoriev I.V."/>
            <person name="Spatafora J.W."/>
            <person name="Aime M.C."/>
        </authorList>
    </citation>
    <scope>NUCLEOTIDE SEQUENCE [LARGE SCALE GENOMIC DNA]</scope>
    <source>
        <strain evidence="1 2">SA 807</strain>
    </source>
</reference>
<dbReference type="Proteomes" id="UP000245626">
    <property type="component" value="Unassembled WGS sequence"/>
</dbReference>
<keyword evidence="2" id="KW-1185">Reference proteome</keyword>
<accession>A0ACD0NQD1</accession>
<protein>
    <submittedName>
        <fullName evidence="1">Short chain dehydrogenase</fullName>
    </submittedName>
</protein>
<dbReference type="EMBL" id="KZ820288">
    <property type="protein sequence ID" value="PWN47999.1"/>
    <property type="molecule type" value="Genomic_DNA"/>
</dbReference>
<name>A0ACD0NQD1_9BASI</name>
<organism evidence="1 2">
    <name type="scientific">Violaceomyces palustris</name>
    <dbReference type="NCBI Taxonomy" id="1673888"/>
    <lineage>
        <taxon>Eukaryota</taxon>
        <taxon>Fungi</taxon>
        <taxon>Dikarya</taxon>
        <taxon>Basidiomycota</taxon>
        <taxon>Ustilaginomycotina</taxon>
        <taxon>Ustilaginomycetes</taxon>
        <taxon>Violaceomycetales</taxon>
        <taxon>Violaceomycetaceae</taxon>
        <taxon>Violaceomyces</taxon>
    </lineage>
</organism>
<evidence type="ECO:0000313" key="2">
    <source>
        <dbReference type="Proteomes" id="UP000245626"/>
    </source>
</evidence>